<dbReference type="Proteomes" id="UP000800041">
    <property type="component" value="Unassembled WGS sequence"/>
</dbReference>
<dbReference type="EMBL" id="ML977162">
    <property type="protein sequence ID" value="KAF1985432.1"/>
    <property type="molecule type" value="Genomic_DNA"/>
</dbReference>
<reference evidence="1" key="1">
    <citation type="journal article" date="2020" name="Stud. Mycol.">
        <title>101 Dothideomycetes genomes: a test case for predicting lifestyles and emergence of pathogens.</title>
        <authorList>
            <person name="Haridas S."/>
            <person name="Albert R."/>
            <person name="Binder M."/>
            <person name="Bloem J."/>
            <person name="Labutti K."/>
            <person name="Salamov A."/>
            <person name="Andreopoulos B."/>
            <person name="Baker S."/>
            <person name="Barry K."/>
            <person name="Bills G."/>
            <person name="Bluhm B."/>
            <person name="Cannon C."/>
            <person name="Castanera R."/>
            <person name="Culley D."/>
            <person name="Daum C."/>
            <person name="Ezra D."/>
            <person name="Gonzalez J."/>
            <person name="Henrissat B."/>
            <person name="Kuo A."/>
            <person name="Liang C."/>
            <person name="Lipzen A."/>
            <person name="Lutzoni F."/>
            <person name="Magnuson J."/>
            <person name="Mondo S."/>
            <person name="Nolan M."/>
            <person name="Ohm R."/>
            <person name="Pangilinan J."/>
            <person name="Park H.-J."/>
            <person name="Ramirez L."/>
            <person name="Alfaro M."/>
            <person name="Sun H."/>
            <person name="Tritt A."/>
            <person name="Yoshinaga Y."/>
            <person name="Zwiers L.-H."/>
            <person name="Turgeon B."/>
            <person name="Goodwin S."/>
            <person name="Spatafora J."/>
            <person name="Crous P."/>
            <person name="Grigoriev I."/>
        </authorList>
    </citation>
    <scope>NUCLEOTIDE SEQUENCE</scope>
    <source>
        <strain evidence="1">CBS 113979</strain>
    </source>
</reference>
<accession>A0A6G1GX94</accession>
<dbReference type="AlphaFoldDB" id="A0A6G1GX94"/>
<organism evidence="1 2">
    <name type="scientific">Aulographum hederae CBS 113979</name>
    <dbReference type="NCBI Taxonomy" id="1176131"/>
    <lineage>
        <taxon>Eukaryota</taxon>
        <taxon>Fungi</taxon>
        <taxon>Dikarya</taxon>
        <taxon>Ascomycota</taxon>
        <taxon>Pezizomycotina</taxon>
        <taxon>Dothideomycetes</taxon>
        <taxon>Pleosporomycetidae</taxon>
        <taxon>Aulographales</taxon>
        <taxon>Aulographaceae</taxon>
    </lineage>
</organism>
<proteinExistence type="predicted"/>
<protein>
    <submittedName>
        <fullName evidence="1">Uncharacterized protein</fullName>
    </submittedName>
</protein>
<dbReference type="OrthoDB" id="2861623at2759"/>
<name>A0A6G1GX94_9PEZI</name>
<evidence type="ECO:0000313" key="1">
    <source>
        <dbReference type="EMBL" id="KAF1985432.1"/>
    </source>
</evidence>
<sequence length="144" mass="16322">MTAASRLKILNALRGQKIRLADMHAFFKGWPQDTHPELERIREDVDKWFEMLDTSIGSSVLLVNMLTAFPETDSEVGRLASDVEAANVYRENTLNYISDTLGLSNHGTVPADTIIAHFKTVADVLVRDASEEKRKRLLEEMEYL</sequence>
<keyword evidence="2" id="KW-1185">Reference proteome</keyword>
<evidence type="ECO:0000313" key="2">
    <source>
        <dbReference type="Proteomes" id="UP000800041"/>
    </source>
</evidence>
<gene>
    <name evidence="1" type="ORF">K402DRAFT_405232</name>
</gene>